<dbReference type="Pfam" id="PF02598">
    <property type="entry name" value="Methyltrn_RNA_3"/>
    <property type="match status" value="1"/>
</dbReference>
<keyword evidence="3" id="KW-0677">Repeat</keyword>
<dbReference type="InterPro" id="IPR032675">
    <property type="entry name" value="LRR_dom_sf"/>
</dbReference>
<accession>A0A8H4RPR7</accession>
<dbReference type="PANTHER" id="PTHR12150:SF13">
    <property type="entry name" value="METHYLTRANSFERASE C9ORF114-RELATED"/>
    <property type="match status" value="1"/>
</dbReference>
<reference evidence="5 6" key="1">
    <citation type="submission" date="2020-03" db="EMBL/GenBank/DDBJ databases">
        <title>Draft Genome Sequence of Cudoniella acicularis.</title>
        <authorList>
            <person name="Buettner E."/>
            <person name="Kellner H."/>
        </authorList>
    </citation>
    <scope>NUCLEOTIDE SEQUENCE [LARGE SCALE GENOMIC DNA]</scope>
    <source>
        <strain evidence="5 6">DSM 108380</strain>
    </source>
</reference>
<evidence type="ECO:0000256" key="1">
    <source>
        <dbReference type="ARBA" id="ARBA00009841"/>
    </source>
</evidence>
<organism evidence="5 6">
    <name type="scientific">Cudoniella acicularis</name>
    <dbReference type="NCBI Taxonomy" id="354080"/>
    <lineage>
        <taxon>Eukaryota</taxon>
        <taxon>Fungi</taxon>
        <taxon>Dikarya</taxon>
        <taxon>Ascomycota</taxon>
        <taxon>Pezizomycotina</taxon>
        <taxon>Leotiomycetes</taxon>
        <taxon>Helotiales</taxon>
        <taxon>Tricladiaceae</taxon>
        <taxon>Cudoniella</taxon>
    </lineage>
</organism>
<feature type="region of interest" description="Disordered" evidence="4">
    <location>
        <begin position="96"/>
        <end position="126"/>
    </location>
</feature>
<evidence type="ECO:0000313" key="5">
    <source>
        <dbReference type="EMBL" id="KAF4632781.1"/>
    </source>
</evidence>
<dbReference type="Gene3D" id="3.80.10.10">
    <property type="entry name" value="Ribonuclease Inhibitor"/>
    <property type="match status" value="1"/>
</dbReference>
<feature type="compositionally biased region" description="Polar residues" evidence="4">
    <location>
        <begin position="478"/>
        <end position="490"/>
    </location>
</feature>
<keyword evidence="6" id="KW-1185">Reference proteome</keyword>
<evidence type="ECO:0000256" key="2">
    <source>
        <dbReference type="ARBA" id="ARBA00022614"/>
    </source>
</evidence>
<proteinExistence type="inferred from homology"/>
<dbReference type="Gene3D" id="3.40.1280.10">
    <property type="match status" value="2"/>
</dbReference>
<evidence type="ECO:0000256" key="3">
    <source>
        <dbReference type="ARBA" id="ARBA00022737"/>
    </source>
</evidence>
<feature type="compositionally biased region" description="Polar residues" evidence="4">
    <location>
        <begin position="111"/>
        <end position="126"/>
    </location>
</feature>
<name>A0A8H4RPR7_9HELO</name>
<protein>
    <submittedName>
        <fullName evidence="5">Uncharacterized protein</fullName>
    </submittedName>
</protein>
<dbReference type="SMART" id="SM00369">
    <property type="entry name" value="LRR_TYP"/>
    <property type="match status" value="2"/>
</dbReference>
<sequence>MGRNETNAKKRKRQSEAKIINNGTPASIPAVVDTSKPTAVFQPGKGRDWTVSVAVAGSIISNAQSHELRTSLAGQIARALSVFCVDEVVVFADGNSQSNPAKRHHNRTHSNGHQTDPPQDEYTGTSDPDHFLIHLLSYLESPPHLRRYLFPLHPNLRTAGTLPSLDLPHHLRADEWCPYREGVTLPGADERGTFVEAGLRIPVTVEDQIPENTRVTLKFVPGAEEASKNTKSEEIKAEPVSPDEPREESGYYWGFTVRKASCLSDVFTECTYDGGYDITIGTSERGVDVETLYSGTDEQQVGSFKHLLIVFGGVAGLEVAVKNDAELQKLSVVEAKNVFDRWIDVCPGQGSRTIRTEEAVWIGLMDNAPRLSDTRHPCKQSEGVDLPHLPPRAIHPIDNYFLCTNISSRSLPMAEELSLPKLAWNPITESFSNSRSRKRVRSSPPVSSDPAIFSSDDDPSADNYTQDRRKRKYRGPWYQQQPASDAGSQDIQVHDLKKGKRTFERQYDSGIFMGSDGTDIDEPMENLDLSKKPKLSLRQTRPIAMERATQPLEVEELAAKEIHRCLEEGDESIDLSSKGLTTLSNATIRPLATFTCVPPVIEGVFSQLEPSLKIFLSANQLRTLPGELFNLESLAVLTLRANSFHELPPAIGNLHNLKELNVSQNRLRYLPFEILELFSVGYSLESPNLHPNPFFEPRFPPGQEQADDIHYKIGLGTQTRTRPRRGAVSCVSPGLGQRSWHPRWKVTYKTRTETRYLDSNGALLQGPIFPDFDMEAGGSVSKSIPVVNPYDAQTAPQPRGNILSRAPSLLEVSLRACSQVSQLPNLPSFLPEDSPKILSDLLAKAIEKKESSGSKCTICNRNFIIARTEWIEWWEIAKILDHKTLASMASAASPLRQKENERDVLESMVPLMRRGCSWMCVPAKVEVVERPDEMDMDE</sequence>
<dbReference type="Proteomes" id="UP000566819">
    <property type="component" value="Unassembled WGS sequence"/>
</dbReference>
<dbReference type="SUPFAM" id="SSF52058">
    <property type="entry name" value="L domain-like"/>
    <property type="match status" value="1"/>
</dbReference>
<comment type="caution">
    <text evidence="5">The sequence shown here is derived from an EMBL/GenBank/DDBJ whole genome shotgun (WGS) entry which is preliminary data.</text>
</comment>
<dbReference type="EMBL" id="JAAMPI010000317">
    <property type="protein sequence ID" value="KAF4632781.1"/>
    <property type="molecule type" value="Genomic_DNA"/>
</dbReference>
<dbReference type="InterPro" id="IPR029028">
    <property type="entry name" value="Alpha/beta_knot_MTases"/>
</dbReference>
<dbReference type="SUPFAM" id="SSF50249">
    <property type="entry name" value="Nucleic acid-binding proteins"/>
    <property type="match status" value="1"/>
</dbReference>
<dbReference type="InterPro" id="IPR003591">
    <property type="entry name" value="Leu-rich_rpt_typical-subtyp"/>
</dbReference>
<feature type="compositionally biased region" description="Basic residues" evidence="4">
    <location>
        <begin position="101"/>
        <end position="110"/>
    </location>
</feature>
<evidence type="ECO:0000256" key="4">
    <source>
        <dbReference type="SAM" id="MobiDB-lite"/>
    </source>
</evidence>
<dbReference type="PANTHER" id="PTHR12150">
    <property type="entry name" value="CLASS IV SAM-BINDING METHYLTRANSFERASE-RELATED"/>
    <property type="match status" value="1"/>
</dbReference>
<dbReference type="InterPro" id="IPR012340">
    <property type="entry name" value="NA-bd_OB-fold"/>
</dbReference>
<dbReference type="OrthoDB" id="1517790at2759"/>
<dbReference type="AlphaFoldDB" id="A0A8H4RPR7"/>
<comment type="similarity">
    <text evidence="1">Belongs to the class IV-like SAM-binding methyltransferase superfamily.</text>
</comment>
<evidence type="ECO:0000313" key="6">
    <source>
        <dbReference type="Proteomes" id="UP000566819"/>
    </source>
</evidence>
<feature type="region of interest" description="Disordered" evidence="4">
    <location>
        <begin position="433"/>
        <end position="490"/>
    </location>
</feature>
<dbReference type="CDD" id="cd18086">
    <property type="entry name" value="HsC9orf114-like"/>
    <property type="match status" value="1"/>
</dbReference>
<feature type="region of interest" description="Disordered" evidence="4">
    <location>
        <begin position="226"/>
        <end position="247"/>
    </location>
</feature>
<keyword evidence="2" id="KW-0433">Leucine-rich repeat</keyword>
<gene>
    <name evidence="5" type="ORF">G7Y89_g5348</name>
</gene>
<dbReference type="SUPFAM" id="SSF75217">
    <property type="entry name" value="alpha/beta knot"/>
    <property type="match status" value="1"/>
</dbReference>
<dbReference type="InterPro" id="IPR029026">
    <property type="entry name" value="tRNA_m1G_MTases_N"/>
</dbReference>
<dbReference type="InterPro" id="IPR003750">
    <property type="entry name" value="Put_MeTrfase-C9orf114-like"/>
</dbReference>